<reference evidence="3" key="1">
    <citation type="journal article" date="2019" name="Int. J. Syst. Evol. Microbiol.">
        <title>The Global Catalogue of Microorganisms (GCM) 10K type strain sequencing project: providing services to taxonomists for standard genome sequencing and annotation.</title>
        <authorList>
            <consortium name="The Broad Institute Genomics Platform"/>
            <consortium name="The Broad Institute Genome Sequencing Center for Infectious Disease"/>
            <person name="Wu L."/>
            <person name="Ma J."/>
        </authorList>
    </citation>
    <scope>NUCLEOTIDE SEQUENCE [LARGE SCALE GENOMIC DNA]</scope>
    <source>
        <strain evidence="3">JCM 17923</strain>
    </source>
</reference>
<proteinExistence type="predicted"/>
<feature type="domain" description="Secretion system C-terminal sorting" evidence="1">
    <location>
        <begin position="25"/>
        <end position="96"/>
    </location>
</feature>
<dbReference type="Pfam" id="PF18962">
    <property type="entry name" value="Por_Secre_tail"/>
    <property type="match status" value="1"/>
</dbReference>
<evidence type="ECO:0000313" key="2">
    <source>
        <dbReference type="EMBL" id="GAA4357500.1"/>
    </source>
</evidence>
<evidence type="ECO:0000313" key="3">
    <source>
        <dbReference type="Proteomes" id="UP001501153"/>
    </source>
</evidence>
<comment type="caution">
    <text evidence="2">The sequence shown here is derived from an EMBL/GenBank/DDBJ whole genome shotgun (WGS) entry which is preliminary data.</text>
</comment>
<organism evidence="2 3">
    <name type="scientific">Hymenobacter saemangeumensis</name>
    <dbReference type="NCBI Taxonomy" id="1084522"/>
    <lineage>
        <taxon>Bacteria</taxon>
        <taxon>Pseudomonadati</taxon>
        <taxon>Bacteroidota</taxon>
        <taxon>Cytophagia</taxon>
        <taxon>Cytophagales</taxon>
        <taxon>Hymenobacteraceae</taxon>
        <taxon>Hymenobacter</taxon>
    </lineage>
</organism>
<name>A0ABP8IFL6_9BACT</name>
<dbReference type="EMBL" id="BAABGZ010000023">
    <property type="protein sequence ID" value="GAA4357500.1"/>
    <property type="molecule type" value="Genomic_DNA"/>
</dbReference>
<keyword evidence="3" id="KW-1185">Reference proteome</keyword>
<dbReference type="InterPro" id="IPR026444">
    <property type="entry name" value="Secre_tail"/>
</dbReference>
<protein>
    <recommendedName>
        <fullName evidence="1">Secretion system C-terminal sorting domain-containing protein</fullName>
    </recommendedName>
</protein>
<sequence>MYYKAGKIVPCFIGARSAGATPVNLFPNPAKEEVTIEPRENLRYEWVKVLDLQGRIVEERQSKEAVGVTSFNVKAIPNGLYQVQLFDGKRLSTQRLVKE</sequence>
<accession>A0ABP8IFL6</accession>
<gene>
    <name evidence="2" type="ORF">GCM10023185_22270</name>
</gene>
<dbReference type="NCBIfam" id="TIGR04183">
    <property type="entry name" value="Por_Secre_tail"/>
    <property type="match status" value="1"/>
</dbReference>
<evidence type="ECO:0000259" key="1">
    <source>
        <dbReference type="Pfam" id="PF18962"/>
    </source>
</evidence>
<dbReference type="Proteomes" id="UP001501153">
    <property type="component" value="Unassembled WGS sequence"/>
</dbReference>